<keyword evidence="1" id="KW-0812">Transmembrane</keyword>
<organism evidence="3 4">
    <name type="scientific">Saccoglossus kowalevskii</name>
    <name type="common">Acorn worm</name>
    <dbReference type="NCBI Taxonomy" id="10224"/>
    <lineage>
        <taxon>Eukaryota</taxon>
        <taxon>Metazoa</taxon>
        <taxon>Hemichordata</taxon>
        <taxon>Enteropneusta</taxon>
        <taxon>Harrimaniidae</taxon>
        <taxon>Saccoglossus</taxon>
    </lineage>
</organism>
<dbReference type="GeneID" id="102805592"/>
<evidence type="ECO:0000313" key="4">
    <source>
        <dbReference type="RefSeq" id="XP_006812302.1"/>
    </source>
</evidence>
<dbReference type="InterPro" id="IPR026913">
    <property type="entry name" value="METTL24"/>
</dbReference>
<protein>
    <submittedName>
        <fullName evidence="4">Uncharacterized protein LOC102805592</fullName>
    </submittedName>
</protein>
<feature type="non-terminal residue" evidence="4">
    <location>
        <position position="285"/>
    </location>
</feature>
<feature type="domain" description="Methyltransferase" evidence="2">
    <location>
        <begin position="160"/>
        <end position="270"/>
    </location>
</feature>
<keyword evidence="1" id="KW-1133">Transmembrane helix</keyword>
<feature type="transmembrane region" description="Helical" evidence="1">
    <location>
        <begin position="7"/>
        <end position="26"/>
    </location>
</feature>
<feature type="domain" description="Methyltransferase" evidence="2">
    <location>
        <begin position="100"/>
        <end position="151"/>
    </location>
</feature>
<dbReference type="Proteomes" id="UP000694865">
    <property type="component" value="Unplaced"/>
</dbReference>
<dbReference type="Gene3D" id="3.40.50.150">
    <property type="entry name" value="Vaccinia Virus protein VP39"/>
    <property type="match status" value="1"/>
</dbReference>
<evidence type="ECO:0000313" key="3">
    <source>
        <dbReference type="Proteomes" id="UP000694865"/>
    </source>
</evidence>
<gene>
    <name evidence="4" type="primary">LOC102805592</name>
</gene>
<keyword evidence="1" id="KW-0472">Membrane</keyword>
<reference evidence="4" key="1">
    <citation type="submission" date="2025-08" db="UniProtKB">
        <authorList>
            <consortium name="RefSeq"/>
        </authorList>
    </citation>
    <scope>IDENTIFICATION</scope>
    <source>
        <tissue evidence="4">Testes</tissue>
    </source>
</reference>
<dbReference type="Pfam" id="PF13383">
    <property type="entry name" value="Methyltransf_22"/>
    <property type="match status" value="2"/>
</dbReference>
<dbReference type="InterPro" id="IPR025714">
    <property type="entry name" value="Methyltranfer_dom"/>
</dbReference>
<sequence length="285" mass="33562">MTIRTNVFVLVFALVGTILLLVVIDFRRRNVTCLCETPKQEEKYTPSYDLQINENHDVKYEPNTNFDVISHNSPRHSSTVTWAVRYMTSDSAKEFMRLIYHLNVFQKPRFYCNSFRRVGSQLPKDGGWFVCFDDKIRPTDSNQQCIVYSFGIGLPDHKHSEQVWFYNTGLDAYNSDDVIRTLKGQQQHWKMRSFDEILKENGHTNRIIDYLKLDIEKSEYATIPQMLQTGSLENVKQLAFEFHIFAIGNDNEEEMYNAINENILKALKTRGFLLWHIHEVPYSRR</sequence>
<accession>A0ABM0LX11</accession>
<name>A0ABM0LX11_SACKO</name>
<keyword evidence="3" id="KW-1185">Reference proteome</keyword>
<proteinExistence type="predicted"/>
<dbReference type="PANTHER" id="PTHR32026">
    <property type="entry name" value="METHYLTRANSFERASE-LIKE PROTEIN 24"/>
    <property type="match status" value="1"/>
</dbReference>
<dbReference type="RefSeq" id="XP_006812302.1">
    <property type="nucleotide sequence ID" value="XM_006812239.1"/>
</dbReference>
<evidence type="ECO:0000259" key="2">
    <source>
        <dbReference type="Pfam" id="PF13383"/>
    </source>
</evidence>
<evidence type="ECO:0000256" key="1">
    <source>
        <dbReference type="SAM" id="Phobius"/>
    </source>
</evidence>
<dbReference type="PANTHER" id="PTHR32026:SF10">
    <property type="entry name" value="METHYLTRANSFERASE-LIKE PROTEIN 24-RELATED"/>
    <property type="match status" value="1"/>
</dbReference>
<dbReference type="InterPro" id="IPR029063">
    <property type="entry name" value="SAM-dependent_MTases_sf"/>
</dbReference>